<dbReference type="Pfam" id="PF04472">
    <property type="entry name" value="SepF"/>
    <property type="match status" value="1"/>
</dbReference>
<feature type="region of interest" description="Disordered" evidence="7">
    <location>
        <begin position="15"/>
        <end position="104"/>
    </location>
</feature>
<dbReference type="GO" id="GO:0000917">
    <property type="term" value="P:division septum assembly"/>
    <property type="evidence" value="ECO:0007669"/>
    <property type="project" value="UniProtKB-KW"/>
</dbReference>
<comment type="caution">
    <text evidence="8">The sequence shown here is derived from an EMBL/GenBank/DDBJ whole genome shotgun (WGS) entry which is preliminary data.</text>
</comment>
<evidence type="ECO:0000256" key="7">
    <source>
        <dbReference type="SAM" id="MobiDB-lite"/>
    </source>
</evidence>
<keyword evidence="1 6" id="KW-0963">Cytoplasm</keyword>
<dbReference type="InterPro" id="IPR007561">
    <property type="entry name" value="Cell_div_SepF/SepF-rel"/>
</dbReference>
<evidence type="ECO:0000256" key="5">
    <source>
        <dbReference type="ARBA" id="ARBA00044936"/>
    </source>
</evidence>
<dbReference type="Proteomes" id="UP000567246">
    <property type="component" value="Unassembled WGS sequence"/>
</dbReference>
<feature type="compositionally biased region" description="Basic and acidic residues" evidence="7">
    <location>
        <begin position="86"/>
        <end position="96"/>
    </location>
</feature>
<comment type="subcellular location">
    <subcellularLocation>
        <location evidence="6">Cytoplasm</location>
    </subcellularLocation>
    <text evidence="6">Localizes to the division site, in a FtsZ-dependent manner.</text>
</comment>
<dbReference type="PANTHER" id="PTHR35798:SF1">
    <property type="entry name" value="CELL DIVISION PROTEIN SEPF"/>
    <property type="match status" value="1"/>
</dbReference>
<evidence type="ECO:0000313" key="9">
    <source>
        <dbReference type="Proteomes" id="UP000567246"/>
    </source>
</evidence>
<dbReference type="GO" id="GO:0043093">
    <property type="term" value="P:FtsZ-dependent cytokinesis"/>
    <property type="evidence" value="ECO:0007669"/>
    <property type="project" value="UniProtKB-UniRule"/>
</dbReference>
<dbReference type="AlphaFoldDB" id="A0A7W9JHY1"/>
<evidence type="ECO:0000256" key="4">
    <source>
        <dbReference type="ARBA" id="ARBA00023306"/>
    </source>
</evidence>
<feature type="compositionally biased region" description="Basic and acidic residues" evidence="7">
    <location>
        <begin position="22"/>
        <end position="45"/>
    </location>
</feature>
<organism evidence="8 9">
    <name type="scientific">Micrococcus endophyticus</name>
    <dbReference type="NCBI Taxonomy" id="455343"/>
    <lineage>
        <taxon>Bacteria</taxon>
        <taxon>Bacillati</taxon>
        <taxon>Actinomycetota</taxon>
        <taxon>Actinomycetes</taxon>
        <taxon>Micrococcales</taxon>
        <taxon>Micrococcaceae</taxon>
        <taxon>Micrococcus</taxon>
    </lineage>
</organism>
<dbReference type="RefSeq" id="WP_184170580.1">
    <property type="nucleotide sequence ID" value="NZ_BAABAG010000005.1"/>
</dbReference>
<protein>
    <recommendedName>
        <fullName evidence="6">Cell division protein SepF</fullName>
    </recommendedName>
</protein>
<dbReference type="InterPro" id="IPR023052">
    <property type="entry name" value="Cell_div_SepF"/>
</dbReference>
<keyword evidence="4 6" id="KW-0131">Cell cycle</keyword>
<comment type="similarity">
    <text evidence="6">Belongs to the SepF family.</text>
</comment>
<keyword evidence="9" id="KW-1185">Reference proteome</keyword>
<dbReference type="InterPro" id="IPR038594">
    <property type="entry name" value="SepF-like_sf"/>
</dbReference>
<accession>A0A7W9JHY1</accession>
<dbReference type="Gene3D" id="3.30.110.150">
    <property type="entry name" value="SepF-like protein"/>
    <property type="match status" value="1"/>
</dbReference>
<keyword evidence="2 6" id="KW-0132">Cell division</keyword>
<evidence type="ECO:0000256" key="6">
    <source>
        <dbReference type="HAMAP-Rule" id="MF_01197"/>
    </source>
</evidence>
<evidence type="ECO:0000256" key="2">
    <source>
        <dbReference type="ARBA" id="ARBA00022618"/>
    </source>
</evidence>
<name>A0A7W9JHY1_9MICC</name>
<evidence type="ECO:0000313" key="8">
    <source>
        <dbReference type="EMBL" id="MBB5847944.1"/>
    </source>
</evidence>
<sequence>MAGALKKTMIYLGLADGEEYDEQQRAAERDAAERRDVVEARRAAEPDTDPSMEPVRSATVVRPERVERAESPAPSGSTAAAPAEPAEPRRPSRPEPVDPGYRAPVTPIKRAAASSAEGAPVSTLSTVHPRSYNDAKAIGEAFRSGMPVIMNVTELGENEAKRLVDFAAGLVFGLHGSISRITSKVFLLTPANVDVVGTEQGDAEASGDPYDGD</sequence>
<evidence type="ECO:0000256" key="3">
    <source>
        <dbReference type="ARBA" id="ARBA00023210"/>
    </source>
</evidence>
<feature type="compositionally biased region" description="Low complexity" evidence="7">
    <location>
        <begin position="71"/>
        <end position="84"/>
    </location>
</feature>
<keyword evidence="3 6" id="KW-0717">Septation</keyword>
<dbReference type="EMBL" id="JACHMW010000001">
    <property type="protein sequence ID" value="MBB5847944.1"/>
    <property type="molecule type" value="Genomic_DNA"/>
</dbReference>
<comment type="subunit">
    <text evidence="6">Homodimer. Interacts with FtsZ.</text>
</comment>
<comment type="function">
    <text evidence="5 6">Cell division protein that is part of the divisome complex and is recruited early to the Z-ring. Probably stimulates Z-ring formation, perhaps through the cross-linking of FtsZ protofilaments. Its function overlaps with FtsA.</text>
</comment>
<dbReference type="GO" id="GO:0005737">
    <property type="term" value="C:cytoplasm"/>
    <property type="evidence" value="ECO:0007669"/>
    <property type="project" value="UniProtKB-SubCell"/>
</dbReference>
<gene>
    <name evidence="6" type="primary">sepF</name>
    <name evidence="8" type="ORF">HDA33_000508</name>
</gene>
<evidence type="ECO:0000256" key="1">
    <source>
        <dbReference type="ARBA" id="ARBA00022490"/>
    </source>
</evidence>
<dbReference type="PANTHER" id="PTHR35798">
    <property type="entry name" value="CELL DIVISION PROTEIN SEPF"/>
    <property type="match status" value="1"/>
</dbReference>
<proteinExistence type="inferred from homology"/>
<reference evidence="8 9" key="1">
    <citation type="submission" date="2020-08" db="EMBL/GenBank/DDBJ databases">
        <title>Sequencing the genomes of 1000 actinobacteria strains.</title>
        <authorList>
            <person name="Klenk H.-P."/>
        </authorList>
    </citation>
    <scope>NUCLEOTIDE SEQUENCE [LARGE SCALE GENOMIC DNA]</scope>
    <source>
        <strain evidence="8 9">DSM 17945</strain>
    </source>
</reference>
<dbReference type="HAMAP" id="MF_01197">
    <property type="entry name" value="SepF"/>
    <property type="match status" value="1"/>
</dbReference>